<dbReference type="InterPro" id="IPR001352">
    <property type="entry name" value="RNase_HII/HIII"/>
</dbReference>
<dbReference type="GO" id="GO:0005737">
    <property type="term" value="C:cytoplasm"/>
    <property type="evidence" value="ECO:0007669"/>
    <property type="project" value="UniProtKB-SubCell"/>
</dbReference>
<dbReference type="NCBIfam" id="TIGR00716">
    <property type="entry name" value="rnhC"/>
    <property type="match status" value="1"/>
</dbReference>
<dbReference type="InterPro" id="IPR036397">
    <property type="entry name" value="RNaseH_sf"/>
</dbReference>
<evidence type="ECO:0000256" key="13">
    <source>
        <dbReference type="ARBA" id="ARBA00022842"/>
    </source>
</evidence>
<evidence type="ECO:0000256" key="12">
    <source>
        <dbReference type="ARBA" id="ARBA00022801"/>
    </source>
</evidence>
<keyword evidence="10 14" id="KW-0479">Metal-binding</keyword>
<keyword evidence="9 14" id="KW-0540">Nuclease</keyword>
<evidence type="ECO:0000256" key="16">
    <source>
        <dbReference type="SAM" id="MobiDB-lite"/>
    </source>
</evidence>
<dbReference type="EC" id="3.1.26.4" evidence="6 14"/>
<comment type="similarity">
    <text evidence="5 14">Belongs to the RNase HII family. RnhC subfamily.</text>
</comment>
<feature type="binding site" evidence="14 15">
    <location>
        <position position="90"/>
    </location>
    <ligand>
        <name>a divalent metal cation</name>
        <dbReference type="ChEBI" id="CHEBI:60240"/>
    </ligand>
</feature>
<protein>
    <recommendedName>
        <fullName evidence="7 14">Ribonuclease HIII</fullName>
        <shortName evidence="14">RNase HIII</shortName>
        <ecNumber evidence="6 14">3.1.26.4</ecNumber>
    </recommendedName>
</protein>
<evidence type="ECO:0000256" key="5">
    <source>
        <dbReference type="ARBA" id="ARBA00008378"/>
    </source>
</evidence>
<evidence type="ECO:0000256" key="7">
    <source>
        <dbReference type="ARBA" id="ARBA00021407"/>
    </source>
</evidence>
<evidence type="ECO:0000313" key="18">
    <source>
        <dbReference type="EMBL" id="TCU62765.1"/>
    </source>
</evidence>
<dbReference type="CDD" id="cd06590">
    <property type="entry name" value="RNase_HII_bacteria_HIII_like"/>
    <property type="match status" value="1"/>
</dbReference>
<gene>
    <name evidence="14" type="primary">rnhC</name>
    <name evidence="18" type="ORF">EDD61_103180</name>
</gene>
<dbReference type="GO" id="GO:0000287">
    <property type="term" value="F:magnesium ion binding"/>
    <property type="evidence" value="ECO:0007669"/>
    <property type="project" value="UniProtKB-UniRule"/>
</dbReference>
<feature type="compositionally biased region" description="Polar residues" evidence="16">
    <location>
        <begin position="70"/>
        <end position="80"/>
    </location>
</feature>
<dbReference type="InterPro" id="IPR012337">
    <property type="entry name" value="RNaseH-like_sf"/>
</dbReference>
<dbReference type="PANTHER" id="PTHR10954">
    <property type="entry name" value="RIBONUCLEASE H2 SUBUNIT A"/>
    <property type="match status" value="1"/>
</dbReference>
<dbReference type="Pfam" id="PF01351">
    <property type="entry name" value="RNase_HII"/>
    <property type="match status" value="1"/>
</dbReference>
<comment type="caution">
    <text evidence="18">The sequence shown here is derived from an EMBL/GenBank/DDBJ whole genome shotgun (WGS) entry which is preliminary data.</text>
</comment>
<keyword evidence="12 14" id="KW-0378">Hydrolase</keyword>
<evidence type="ECO:0000256" key="8">
    <source>
        <dbReference type="ARBA" id="ARBA00022490"/>
    </source>
</evidence>
<dbReference type="RefSeq" id="WP_132223957.1">
    <property type="nucleotide sequence ID" value="NZ_JANKBG010000003.1"/>
</dbReference>
<name>A0A4R3TMA2_9FIRM</name>
<evidence type="ECO:0000259" key="17">
    <source>
        <dbReference type="PROSITE" id="PS51975"/>
    </source>
</evidence>
<dbReference type="GO" id="GO:0003723">
    <property type="term" value="F:RNA binding"/>
    <property type="evidence" value="ECO:0007669"/>
    <property type="project" value="UniProtKB-UniRule"/>
</dbReference>
<keyword evidence="11 14" id="KW-0255">Endonuclease</keyword>
<proteinExistence type="inferred from homology"/>
<evidence type="ECO:0000256" key="2">
    <source>
        <dbReference type="ARBA" id="ARBA00001946"/>
    </source>
</evidence>
<dbReference type="FunFam" id="3.30.420.10:FF:000047">
    <property type="entry name" value="Ribonuclease HIII"/>
    <property type="match status" value="1"/>
</dbReference>
<dbReference type="GO" id="GO:0006298">
    <property type="term" value="P:mismatch repair"/>
    <property type="evidence" value="ECO:0007669"/>
    <property type="project" value="TreeGrafter"/>
</dbReference>
<dbReference type="Gene3D" id="3.30.310.10">
    <property type="entry name" value="TATA-Binding Protein"/>
    <property type="match status" value="1"/>
</dbReference>
<keyword evidence="19" id="KW-1185">Reference proteome</keyword>
<dbReference type="GO" id="GO:0043137">
    <property type="term" value="P:DNA replication, removal of RNA primer"/>
    <property type="evidence" value="ECO:0007669"/>
    <property type="project" value="TreeGrafter"/>
</dbReference>
<feature type="domain" description="RNase H type-2" evidence="17">
    <location>
        <begin position="84"/>
        <end position="297"/>
    </location>
</feature>
<evidence type="ECO:0000256" key="10">
    <source>
        <dbReference type="ARBA" id="ARBA00022723"/>
    </source>
</evidence>
<comment type="subcellular location">
    <subcellularLocation>
        <location evidence="4 14">Cytoplasm</location>
    </subcellularLocation>
</comment>
<evidence type="ECO:0000256" key="14">
    <source>
        <dbReference type="HAMAP-Rule" id="MF_00053"/>
    </source>
</evidence>
<evidence type="ECO:0000256" key="9">
    <source>
        <dbReference type="ARBA" id="ARBA00022722"/>
    </source>
</evidence>
<dbReference type="AlphaFoldDB" id="A0A4R3TMA2"/>
<dbReference type="HAMAP" id="MF_00053">
    <property type="entry name" value="RNase_HIII"/>
    <property type="match status" value="1"/>
</dbReference>
<dbReference type="GO" id="GO:0004523">
    <property type="term" value="F:RNA-DNA hybrid ribonuclease activity"/>
    <property type="evidence" value="ECO:0007669"/>
    <property type="project" value="UniProtKB-UniRule"/>
</dbReference>
<comment type="cofactor">
    <cofactor evidence="14 15">
        <name>Mn(2+)</name>
        <dbReference type="ChEBI" id="CHEBI:29035"/>
    </cofactor>
    <cofactor evidence="14 15">
        <name>Mg(2+)</name>
        <dbReference type="ChEBI" id="CHEBI:18420"/>
    </cofactor>
    <text evidence="14 15">Manganese or magnesium. Binds 1 divalent metal ion per monomer in the absence of substrate. May bind a second metal ion after substrate binding.</text>
</comment>
<dbReference type="InterPro" id="IPR024568">
    <property type="entry name" value="RNase_HIII_N"/>
</dbReference>
<dbReference type="InterPro" id="IPR024567">
    <property type="entry name" value="RNase_HII/HIII_dom"/>
</dbReference>
<organism evidence="18 19">
    <name type="scientific">Longicatena caecimuris</name>
    <dbReference type="NCBI Taxonomy" id="1796635"/>
    <lineage>
        <taxon>Bacteria</taxon>
        <taxon>Bacillati</taxon>
        <taxon>Bacillota</taxon>
        <taxon>Erysipelotrichia</taxon>
        <taxon>Erysipelotrichales</taxon>
        <taxon>Erysipelotrichaceae</taxon>
        <taxon>Longicatena</taxon>
    </lineage>
</organism>
<dbReference type="InterPro" id="IPR004641">
    <property type="entry name" value="RNase_HIII"/>
</dbReference>
<evidence type="ECO:0000256" key="6">
    <source>
        <dbReference type="ARBA" id="ARBA00012180"/>
    </source>
</evidence>
<dbReference type="PROSITE" id="PS51975">
    <property type="entry name" value="RNASE_H_2"/>
    <property type="match status" value="1"/>
</dbReference>
<evidence type="ECO:0000256" key="3">
    <source>
        <dbReference type="ARBA" id="ARBA00004065"/>
    </source>
</evidence>
<dbReference type="GO" id="GO:0032299">
    <property type="term" value="C:ribonuclease H2 complex"/>
    <property type="evidence" value="ECO:0007669"/>
    <property type="project" value="TreeGrafter"/>
</dbReference>
<evidence type="ECO:0000313" key="19">
    <source>
        <dbReference type="Proteomes" id="UP000295773"/>
    </source>
</evidence>
<evidence type="ECO:0000256" key="11">
    <source>
        <dbReference type="ARBA" id="ARBA00022759"/>
    </source>
</evidence>
<dbReference type="Proteomes" id="UP000295773">
    <property type="component" value="Unassembled WGS sequence"/>
</dbReference>
<feature type="region of interest" description="Disordered" evidence="16">
    <location>
        <begin position="66"/>
        <end position="86"/>
    </location>
</feature>
<dbReference type="Pfam" id="PF11858">
    <property type="entry name" value="DUF3378"/>
    <property type="match status" value="1"/>
</dbReference>
<feature type="binding site" evidence="14 15">
    <location>
        <position position="193"/>
    </location>
    <ligand>
        <name>a divalent metal cation</name>
        <dbReference type="ChEBI" id="CHEBI:60240"/>
    </ligand>
</feature>
<evidence type="ECO:0000256" key="15">
    <source>
        <dbReference type="PROSITE-ProRule" id="PRU01319"/>
    </source>
</evidence>
<keyword evidence="13 14" id="KW-0460">Magnesium</keyword>
<evidence type="ECO:0000256" key="4">
    <source>
        <dbReference type="ARBA" id="ARBA00004496"/>
    </source>
</evidence>
<keyword evidence="8 14" id="KW-0963">Cytoplasm</keyword>
<comment type="catalytic activity">
    <reaction evidence="1 14 15">
        <text>Endonucleolytic cleavage to 5'-phosphomonoester.</text>
        <dbReference type="EC" id="3.1.26.4"/>
    </reaction>
</comment>
<dbReference type="PANTHER" id="PTHR10954:SF23">
    <property type="entry name" value="RIBONUCLEASE"/>
    <property type="match status" value="1"/>
</dbReference>
<comment type="function">
    <text evidence="3 14">Endonuclease that specifically degrades the RNA of RNA-DNA hybrids.</text>
</comment>
<reference evidence="18 19" key="1">
    <citation type="submission" date="2019-03" db="EMBL/GenBank/DDBJ databases">
        <title>Genomic Encyclopedia of Type Strains, Phase IV (KMG-IV): sequencing the most valuable type-strain genomes for metagenomic binning, comparative biology and taxonomic classification.</title>
        <authorList>
            <person name="Goeker M."/>
        </authorList>
    </citation>
    <scope>NUCLEOTIDE SEQUENCE [LARGE SCALE GENOMIC DNA]</scope>
    <source>
        <strain evidence="18 19">DSM 29481</strain>
    </source>
</reference>
<evidence type="ECO:0000256" key="1">
    <source>
        <dbReference type="ARBA" id="ARBA00000077"/>
    </source>
</evidence>
<dbReference type="PIRSF" id="PIRSF037748">
    <property type="entry name" value="RnhC"/>
    <property type="match status" value="1"/>
</dbReference>
<dbReference type="InterPro" id="IPR012295">
    <property type="entry name" value="TBP_dom_sf"/>
</dbReference>
<comment type="cofactor">
    <cofactor evidence="2">
        <name>Mg(2+)</name>
        <dbReference type="ChEBI" id="CHEBI:18420"/>
    </cofactor>
</comment>
<accession>A0A4R3TMA2</accession>
<dbReference type="Gene3D" id="3.30.420.10">
    <property type="entry name" value="Ribonuclease H-like superfamily/Ribonuclease H"/>
    <property type="match status" value="1"/>
</dbReference>
<dbReference type="SUPFAM" id="SSF53098">
    <property type="entry name" value="Ribonuclease H-like"/>
    <property type="match status" value="1"/>
</dbReference>
<feature type="binding site" evidence="14 15">
    <location>
        <position position="91"/>
    </location>
    <ligand>
        <name>a divalent metal cation</name>
        <dbReference type="ChEBI" id="CHEBI:60240"/>
    </ligand>
</feature>
<sequence length="297" mass="33505">MSTRTITMSDAQIKALAKQLEKGEKRKTPPYAQFQIKTSDCIITAYTSGKVVFQGEGADFYADAYDKKSSQPSDQPQNPHTEWYPQCGSDEVGTGDYFGPITVCATYVKKEDVPFLRELGIQDSKAVTDERIRELGPILCERLTYSLLVLDNAKYNAIHPQYNMVAIKSRLHNQAYVHLRRKLGSLPSLCIIDQFVQAKSYYRYLHDVEEVVHTIHFETKAENKYLSVAAGSIIARYAFLQAFDAMCQHYEFPFVKGAGSKVDQAIRAFVKQYGKAELANVGKLHFANTKKAFPDSL</sequence>
<dbReference type="EMBL" id="SMBP01000003">
    <property type="protein sequence ID" value="TCU62765.1"/>
    <property type="molecule type" value="Genomic_DNA"/>
</dbReference>